<proteinExistence type="predicted"/>
<evidence type="ECO:0000256" key="2">
    <source>
        <dbReference type="SAM" id="SignalP"/>
    </source>
</evidence>
<evidence type="ECO:0000313" key="4">
    <source>
        <dbReference type="Proteomes" id="UP000579523"/>
    </source>
</evidence>
<gene>
    <name evidence="3" type="ORF">FHS37_005063</name>
</gene>
<keyword evidence="2" id="KW-0732">Signal</keyword>
<feature type="region of interest" description="Disordered" evidence="1">
    <location>
        <begin position="61"/>
        <end position="123"/>
    </location>
</feature>
<feature type="chain" id="PRO_5038645164" evidence="2">
    <location>
        <begin position="21"/>
        <end position="123"/>
    </location>
</feature>
<reference evidence="3 4" key="1">
    <citation type="submission" date="2020-08" db="EMBL/GenBank/DDBJ databases">
        <title>Genomic Encyclopedia of Type Strains, Phase III (KMG-III): the genomes of soil and plant-associated and newly described type strains.</title>
        <authorList>
            <person name="Whitman W."/>
        </authorList>
    </citation>
    <scope>NUCLEOTIDE SEQUENCE [LARGE SCALE GENOMIC DNA]</scope>
    <source>
        <strain evidence="3 4">CECT 3273</strain>
    </source>
</reference>
<evidence type="ECO:0000256" key="1">
    <source>
        <dbReference type="SAM" id="MobiDB-lite"/>
    </source>
</evidence>
<feature type="compositionally biased region" description="Basic and acidic residues" evidence="1">
    <location>
        <begin position="92"/>
        <end position="123"/>
    </location>
</feature>
<dbReference type="AlphaFoldDB" id="A0A7W7PTF6"/>
<accession>A0A7W7PTF6</accession>
<organism evidence="3 4">
    <name type="scientific">Streptomyces griseomycini</name>
    <dbReference type="NCBI Taxonomy" id="66895"/>
    <lineage>
        <taxon>Bacteria</taxon>
        <taxon>Bacillati</taxon>
        <taxon>Actinomycetota</taxon>
        <taxon>Actinomycetes</taxon>
        <taxon>Kitasatosporales</taxon>
        <taxon>Streptomycetaceae</taxon>
        <taxon>Streptomyces</taxon>
    </lineage>
</organism>
<keyword evidence="4" id="KW-1185">Reference proteome</keyword>
<name>A0A7W7PTF6_9ACTN</name>
<comment type="caution">
    <text evidence="3">The sequence shown here is derived from an EMBL/GenBank/DDBJ whole genome shotgun (WGS) entry which is preliminary data.</text>
</comment>
<sequence>MRTQRAKRVFAASAAGLMMAGGVALGTAGTASASAPVQEQSHSSYCGDYYYWDDDCYDGRGGNGDHDDHDDRDWRGDHDDHDNWRGGNGGNGDHDYYDDHDDGRGGNGDHDDGRGGDGDHDRH</sequence>
<dbReference type="EMBL" id="JACHJI010000009">
    <property type="protein sequence ID" value="MBB4900983.1"/>
    <property type="molecule type" value="Genomic_DNA"/>
</dbReference>
<dbReference type="Proteomes" id="UP000579523">
    <property type="component" value="Unassembled WGS sequence"/>
</dbReference>
<dbReference type="RefSeq" id="WP_184825066.1">
    <property type="nucleotide sequence ID" value="NZ_BMTK01000005.1"/>
</dbReference>
<evidence type="ECO:0000313" key="3">
    <source>
        <dbReference type="EMBL" id="MBB4900983.1"/>
    </source>
</evidence>
<feature type="compositionally biased region" description="Basic and acidic residues" evidence="1">
    <location>
        <begin position="63"/>
        <end position="84"/>
    </location>
</feature>
<protein>
    <submittedName>
        <fullName evidence="3">Uncharacterized protein</fullName>
    </submittedName>
</protein>
<feature type="signal peptide" evidence="2">
    <location>
        <begin position="1"/>
        <end position="20"/>
    </location>
</feature>